<proteinExistence type="predicted"/>
<feature type="transmembrane region" description="Helical" evidence="7">
    <location>
        <begin position="398"/>
        <end position="419"/>
    </location>
</feature>
<dbReference type="PROSITE" id="PS50850">
    <property type="entry name" value="MFS"/>
    <property type="match status" value="1"/>
</dbReference>
<evidence type="ECO:0000256" key="6">
    <source>
        <dbReference type="ARBA" id="ARBA00023136"/>
    </source>
</evidence>
<evidence type="ECO:0000256" key="4">
    <source>
        <dbReference type="ARBA" id="ARBA00022692"/>
    </source>
</evidence>
<dbReference type="RefSeq" id="WP_377469401.1">
    <property type="nucleotide sequence ID" value="NZ_JBHLWN010000027.1"/>
</dbReference>
<dbReference type="Gene3D" id="1.20.1250.20">
    <property type="entry name" value="MFS general substrate transporter like domains"/>
    <property type="match status" value="1"/>
</dbReference>
<dbReference type="InterPro" id="IPR036259">
    <property type="entry name" value="MFS_trans_sf"/>
</dbReference>
<dbReference type="Gene3D" id="1.20.1720.10">
    <property type="entry name" value="Multidrug resistance protein D"/>
    <property type="match status" value="1"/>
</dbReference>
<dbReference type="InterPro" id="IPR004638">
    <property type="entry name" value="EmrB-like"/>
</dbReference>
<evidence type="ECO:0000256" key="3">
    <source>
        <dbReference type="ARBA" id="ARBA00022475"/>
    </source>
</evidence>
<feature type="transmembrane region" description="Helical" evidence="7">
    <location>
        <begin position="76"/>
        <end position="95"/>
    </location>
</feature>
<feature type="transmembrane region" description="Helical" evidence="7">
    <location>
        <begin position="221"/>
        <end position="245"/>
    </location>
</feature>
<organism evidence="9 10">
    <name type="scientific">Paenibacillus chartarius</name>
    <dbReference type="NCBI Taxonomy" id="747481"/>
    <lineage>
        <taxon>Bacteria</taxon>
        <taxon>Bacillati</taxon>
        <taxon>Bacillota</taxon>
        <taxon>Bacilli</taxon>
        <taxon>Bacillales</taxon>
        <taxon>Paenibacillaceae</taxon>
        <taxon>Paenibacillus</taxon>
    </lineage>
</organism>
<feature type="transmembrane region" description="Helical" evidence="7">
    <location>
        <begin position="354"/>
        <end position="373"/>
    </location>
</feature>
<evidence type="ECO:0000313" key="9">
    <source>
        <dbReference type="EMBL" id="MFC0212274.1"/>
    </source>
</evidence>
<keyword evidence="3" id="KW-1003">Cell membrane</keyword>
<sequence>MNNKSYPWHLLLVTSLGVLLVTLNLSTLNVALPELSAYFNAGPIASNWILLSYMLFNSILILVFGKWADIYGRRRLYLIGLAGFTAVSFLCGFAPNVWVLIVLRILQAAGGAIIITNTTPMITDAFPERSLGTALGINVLVSSAAQLLGPVIGGYFVYILDWRWVFWFNVPIGIIGLVWASIVLRPVPGKARGEKMDMYGNLFIFLSVGGLIFSFSQGSIIGWGSLPVVAGLVMFVVFLVCFIWWERRVSYPTVDFGMFRDRAYAMANLATFLNALARSSVVLLVALYFQVVHKENTFVAGLHVLPVTAGMILASPIVGALSSRYSTLALSTSGLLMASIGMLLLSVHTGVEASYWWIAAGQFLVGFGSGMFMTPNTKSIMLTVPPEKRGVANGLRSMLQNIGVVISTAMSLMLVTSVLPADLKDSIYAGANAEVSGDDIQLISGGFRLAFLTLMVLTFISIAVSYMRNNKSTGKEKNVTASTTV</sequence>
<dbReference type="Pfam" id="PF07690">
    <property type="entry name" value="MFS_1"/>
    <property type="match status" value="1"/>
</dbReference>
<evidence type="ECO:0000256" key="2">
    <source>
        <dbReference type="ARBA" id="ARBA00022448"/>
    </source>
</evidence>
<keyword evidence="6 7" id="KW-0472">Membrane</keyword>
<reference evidence="9 10" key="1">
    <citation type="submission" date="2024-09" db="EMBL/GenBank/DDBJ databases">
        <authorList>
            <person name="Sun Q."/>
            <person name="Mori K."/>
        </authorList>
    </citation>
    <scope>NUCLEOTIDE SEQUENCE [LARGE SCALE GENOMIC DNA]</scope>
    <source>
        <strain evidence="9 10">CCM 7759</strain>
    </source>
</reference>
<evidence type="ECO:0000256" key="1">
    <source>
        <dbReference type="ARBA" id="ARBA00004651"/>
    </source>
</evidence>
<feature type="transmembrane region" description="Helical" evidence="7">
    <location>
        <begin position="447"/>
        <end position="467"/>
    </location>
</feature>
<feature type="transmembrane region" description="Helical" evidence="7">
    <location>
        <begin position="196"/>
        <end position="215"/>
    </location>
</feature>
<feature type="transmembrane region" description="Helical" evidence="7">
    <location>
        <begin position="47"/>
        <end position="64"/>
    </location>
</feature>
<dbReference type="CDD" id="cd17321">
    <property type="entry name" value="MFS_MMR_MDR_like"/>
    <property type="match status" value="1"/>
</dbReference>
<feature type="domain" description="Major facilitator superfamily (MFS) profile" evidence="8">
    <location>
        <begin position="10"/>
        <end position="473"/>
    </location>
</feature>
<dbReference type="PANTHER" id="PTHR42718:SF46">
    <property type="entry name" value="BLR6921 PROTEIN"/>
    <property type="match status" value="1"/>
</dbReference>
<gene>
    <name evidence="9" type="ORF">ACFFK0_07345</name>
</gene>
<keyword evidence="5 7" id="KW-1133">Transmembrane helix</keyword>
<dbReference type="PANTHER" id="PTHR42718">
    <property type="entry name" value="MAJOR FACILITATOR SUPERFAMILY MULTIDRUG TRANSPORTER MFSC"/>
    <property type="match status" value="1"/>
</dbReference>
<dbReference type="InterPro" id="IPR011701">
    <property type="entry name" value="MFS"/>
</dbReference>
<accession>A0ABV6DI26</accession>
<dbReference type="InterPro" id="IPR020846">
    <property type="entry name" value="MFS_dom"/>
</dbReference>
<comment type="caution">
    <text evidence="9">The sequence shown here is derived from an EMBL/GenBank/DDBJ whole genome shotgun (WGS) entry which is preliminary data.</text>
</comment>
<evidence type="ECO:0000256" key="7">
    <source>
        <dbReference type="SAM" id="Phobius"/>
    </source>
</evidence>
<feature type="transmembrane region" description="Helical" evidence="7">
    <location>
        <begin position="135"/>
        <end position="158"/>
    </location>
</feature>
<comment type="subcellular location">
    <subcellularLocation>
        <location evidence="1">Cell membrane</location>
        <topology evidence="1">Multi-pass membrane protein</topology>
    </subcellularLocation>
</comment>
<evidence type="ECO:0000313" key="10">
    <source>
        <dbReference type="Proteomes" id="UP001589776"/>
    </source>
</evidence>
<dbReference type="Proteomes" id="UP001589776">
    <property type="component" value="Unassembled WGS sequence"/>
</dbReference>
<dbReference type="EMBL" id="JBHLWN010000027">
    <property type="protein sequence ID" value="MFC0212274.1"/>
    <property type="molecule type" value="Genomic_DNA"/>
</dbReference>
<keyword evidence="4 7" id="KW-0812">Transmembrane</keyword>
<keyword evidence="2" id="KW-0813">Transport</keyword>
<feature type="transmembrane region" description="Helical" evidence="7">
    <location>
        <begin position="164"/>
        <end position="184"/>
    </location>
</feature>
<protein>
    <submittedName>
        <fullName evidence="9">MFS transporter</fullName>
    </submittedName>
</protein>
<dbReference type="SUPFAM" id="SSF103473">
    <property type="entry name" value="MFS general substrate transporter"/>
    <property type="match status" value="2"/>
</dbReference>
<feature type="transmembrane region" description="Helical" evidence="7">
    <location>
        <begin position="301"/>
        <end position="321"/>
    </location>
</feature>
<evidence type="ECO:0000259" key="8">
    <source>
        <dbReference type="PROSITE" id="PS50850"/>
    </source>
</evidence>
<evidence type="ECO:0000256" key="5">
    <source>
        <dbReference type="ARBA" id="ARBA00022989"/>
    </source>
</evidence>
<name>A0ABV6DI26_9BACL</name>
<keyword evidence="10" id="KW-1185">Reference proteome</keyword>
<feature type="transmembrane region" description="Helical" evidence="7">
    <location>
        <begin position="328"/>
        <end position="348"/>
    </location>
</feature>
<dbReference type="NCBIfam" id="TIGR00711">
    <property type="entry name" value="efflux_EmrB"/>
    <property type="match status" value="1"/>
</dbReference>
<feature type="transmembrane region" description="Helical" evidence="7">
    <location>
        <begin position="266"/>
        <end position="289"/>
    </location>
</feature>
<feature type="transmembrane region" description="Helical" evidence="7">
    <location>
        <begin position="101"/>
        <end position="123"/>
    </location>
</feature>